<accession>A0ACC0D917</accession>
<evidence type="ECO:0000313" key="2">
    <source>
        <dbReference type="Proteomes" id="UP001497680"/>
    </source>
</evidence>
<keyword evidence="2" id="KW-1185">Reference proteome</keyword>
<proteinExistence type="predicted"/>
<gene>
    <name evidence="1" type="ORF">F4821DRAFT_60161</name>
</gene>
<evidence type="ECO:0000313" key="1">
    <source>
        <dbReference type="EMBL" id="KAI6089252.1"/>
    </source>
</evidence>
<name>A0ACC0D917_9PEZI</name>
<dbReference type="Proteomes" id="UP001497680">
    <property type="component" value="Unassembled WGS sequence"/>
</dbReference>
<comment type="caution">
    <text evidence="1">The sequence shown here is derived from an EMBL/GenBank/DDBJ whole genome shotgun (WGS) entry which is preliminary data.</text>
</comment>
<protein>
    <submittedName>
        <fullName evidence="1">Kinase-like protein</fullName>
    </submittedName>
</protein>
<dbReference type="EMBL" id="MU394296">
    <property type="protein sequence ID" value="KAI6089252.1"/>
    <property type="molecule type" value="Genomic_DNA"/>
</dbReference>
<reference evidence="1 2" key="1">
    <citation type="journal article" date="2022" name="New Phytol.">
        <title>Ecological generalism drives hyperdiversity of secondary metabolite gene clusters in xylarialean endophytes.</title>
        <authorList>
            <person name="Franco M.E.E."/>
            <person name="Wisecaver J.H."/>
            <person name="Arnold A.E."/>
            <person name="Ju Y.M."/>
            <person name="Slot J.C."/>
            <person name="Ahrendt S."/>
            <person name="Moore L.P."/>
            <person name="Eastman K.E."/>
            <person name="Scott K."/>
            <person name="Konkel Z."/>
            <person name="Mondo S.J."/>
            <person name="Kuo A."/>
            <person name="Hayes R.D."/>
            <person name="Haridas S."/>
            <person name="Andreopoulos B."/>
            <person name="Riley R."/>
            <person name="LaButti K."/>
            <person name="Pangilinan J."/>
            <person name="Lipzen A."/>
            <person name="Amirebrahimi M."/>
            <person name="Yan J."/>
            <person name="Adam C."/>
            <person name="Keymanesh K."/>
            <person name="Ng V."/>
            <person name="Louie K."/>
            <person name="Northen T."/>
            <person name="Drula E."/>
            <person name="Henrissat B."/>
            <person name="Hsieh H.M."/>
            <person name="Youens-Clark K."/>
            <person name="Lutzoni F."/>
            <person name="Miadlikowska J."/>
            <person name="Eastwood D.C."/>
            <person name="Hamelin R.C."/>
            <person name="Grigoriev I.V."/>
            <person name="U'Ren J.M."/>
        </authorList>
    </citation>
    <scope>NUCLEOTIDE SEQUENCE [LARGE SCALE GENOMIC DNA]</scope>
    <source>
        <strain evidence="1 2">ER1909</strain>
    </source>
</reference>
<organism evidence="1 2">
    <name type="scientific">Hypoxylon rubiginosum</name>
    <dbReference type="NCBI Taxonomy" id="110542"/>
    <lineage>
        <taxon>Eukaryota</taxon>
        <taxon>Fungi</taxon>
        <taxon>Dikarya</taxon>
        <taxon>Ascomycota</taxon>
        <taxon>Pezizomycotina</taxon>
        <taxon>Sordariomycetes</taxon>
        <taxon>Xylariomycetidae</taxon>
        <taxon>Xylariales</taxon>
        <taxon>Hypoxylaceae</taxon>
        <taxon>Hypoxylon</taxon>
    </lineage>
</organism>
<sequence length="946" mass="106186">MASYSYDEVRKDLYSQIHRRLERSEITDKRFARIGTAKEVLSSLNLEHFFYSLVPSGESLEGHFGLGFTADALISRTEERNLQNFLAILIYARCSVESARGFVTNLVTSSERDGLDQLPAGREQLEHVFGIENGPDINSFVDTQPCFCPVVLYKGEDVLVADGKSQRLPYLSDEECVGEGSFGMVYRVVIAPGHLANRHNSMTNTEPEPMARKDFRKIQHSPEEWETMKHILRAPRNSKNILETFGTLQLDKSTFSLFMPLAESDLGEWTKKNPPPKFDLEIWKAGILTCMSGVADGLEFLHSGIKDSSGHRMVCYHLDLKPANILVFSDDSEQGKMVWKISDFGISRVKLAHHQQPTDISTLFEERGTGTSVSGTVNQHPGGSYLAPESSTSKPDMTKKSDVWSLGCVISVIITYLSEGQTGIDKYKEDRLAKSGRDFFFAHSRIPGPLRRNPSVHKQHTSLIEAAKRRNEKEGKMLKGLLDYIEARVLQVDPGRRDSAGSIYERLQDTSSRYKKLAESYEDRERDTLDESSSTRLSRWKQKFLHRKRLDGPEMGSWLVSDAKDVAGCCIAADKFTMAYWTSTHIFLYNLQSFQSSQYVKNIAQYELKGWECKSVKLSATYLIASTIGHHSDLYLFDLIDGSLPGLDFSTSYRIVLPTGNTNGLHRIAISPGGQVLACVVDKDAESSYIYHANIVDLLGHRTQRRGSGATSSSIDEPKYIVNIAGEPWKCHTVKTQGTNVTHLSFASDTTLCYVAQPYITDKHNIEFSCISTLTNEAIHWLDIQNPNSSSLRFDSGNPSSLFTTFATIGNEQKFAIVLHERKFFVHDFNCDPELQTPEASFGNYCIVKLLTDKQHSRQFALGTKSGSHTILLMELPLPPLKHKQRPTDIMTLSDIRYGDRFTAEIFKDSTRTHEEVLGGGYVMISVYGAGQPKLYKVNLPSPNIP</sequence>